<evidence type="ECO:0000256" key="1">
    <source>
        <dbReference type="SAM" id="SignalP"/>
    </source>
</evidence>
<sequence length="266" mass="29140">MKILSFLLILLSTSTLFAQNNLGPRLTAMGNNGSAVSDVWSLQANPAGITEIIQPTVSLNYIKHLFSDEISTQALVAVVPFKNNFVGLSFQRYGFSAYSENKIGFAYAKKFGDKLSTSINLNYHQIKITNYGTTTGFSIDAGVLYYFDKQFTFGAFVSNPSKQKFNNNEVATQIPTSFNLGIGYFASDKVLIATTVSKTLNKPIDVSLGIDYSIVDLLSLRGGLSAKPFKQYAGFGLNYRKFLLDMATTYDANLGYAPQIAVGYAF</sequence>
<proteinExistence type="predicted"/>
<dbReference type="AlphaFoldDB" id="A0A317F7K4"/>
<protein>
    <recommendedName>
        <fullName evidence="4">Outer membrane protein beta-barrel domain-containing protein</fullName>
    </recommendedName>
</protein>
<accession>A0A317F7K4</accession>
<evidence type="ECO:0008006" key="4">
    <source>
        <dbReference type="Google" id="ProtNLM"/>
    </source>
</evidence>
<gene>
    <name evidence="2" type="ORF">DF947_02690</name>
</gene>
<keyword evidence="3" id="KW-1185">Reference proteome</keyword>
<dbReference type="SUPFAM" id="SSF56935">
    <property type="entry name" value="Porins"/>
    <property type="match status" value="1"/>
</dbReference>
<dbReference type="RefSeq" id="WP_109928130.1">
    <property type="nucleotide sequence ID" value="NZ_QGNY01000001.1"/>
</dbReference>
<reference evidence="3" key="1">
    <citation type="submission" date="2018-05" db="EMBL/GenBank/DDBJ databases">
        <title>Pedobacter paludis sp. nov., isolated from wetland soil.</title>
        <authorList>
            <person name="Zhang Y."/>
        </authorList>
    </citation>
    <scope>NUCLEOTIDE SEQUENCE [LARGE SCALE GENOMIC DNA]</scope>
    <source>
        <strain evidence="3">R-8</strain>
    </source>
</reference>
<organism evidence="2 3">
    <name type="scientific">Pedobacter paludis</name>
    <dbReference type="NCBI Taxonomy" id="2203212"/>
    <lineage>
        <taxon>Bacteria</taxon>
        <taxon>Pseudomonadati</taxon>
        <taxon>Bacteroidota</taxon>
        <taxon>Sphingobacteriia</taxon>
        <taxon>Sphingobacteriales</taxon>
        <taxon>Sphingobacteriaceae</taxon>
        <taxon>Pedobacter</taxon>
    </lineage>
</organism>
<comment type="caution">
    <text evidence="2">The sequence shown here is derived from an EMBL/GenBank/DDBJ whole genome shotgun (WGS) entry which is preliminary data.</text>
</comment>
<evidence type="ECO:0000313" key="3">
    <source>
        <dbReference type="Proteomes" id="UP000245391"/>
    </source>
</evidence>
<dbReference type="Proteomes" id="UP000245391">
    <property type="component" value="Unassembled WGS sequence"/>
</dbReference>
<evidence type="ECO:0000313" key="2">
    <source>
        <dbReference type="EMBL" id="PWS33546.1"/>
    </source>
</evidence>
<dbReference type="EMBL" id="QGNY01000001">
    <property type="protein sequence ID" value="PWS33546.1"/>
    <property type="molecule type" value="Genomic_DNA"/>
</dbReference>
<dbReference type="OrthoDB" id="748007at2"/>
<feature type="chain" id="PRO_5016332922" description="Outer membrane protein beta-barrel domain-containing protein" evidence="1">
    <location>
        <begin position="19"/>
        <end position="266"/>
    </location>
</feature>
<name>A0A317F7K4_9SPHI</name>
<dbReference type="Gene3D" id="2.40.160.60">
    <property type="entry name" value="Outer membrane protein transport protein (OMPP1/FadL/TodX)"/>
    <property type="match status" value="1"/>
</dbReference>
<feature type="signal peptide" evidence="1">
    <location>
        <begin position="1"/>
        <end position="18"/>
    </location>
</feature>
<keyword evidence="1" id="KW-0732">Signal</keyword>